<dbReference type="SUPFAM" id="SSF54447">
    <property type="entry name" value="ssDNA-binding transcriptional regulator domain"/>
    <property type="match status" value="1"/>
</dbReference>
<name>A0A8W8P6D9_MAGGI</name>
<protein>
    <recommendedName>
        <fullName evidence="1">Transcriptional coactivator p15 (PC4) C-terminal domain-containing protein</fullName>
    </recommendedName>
</protein>
<dbReference type="EnsemblMetazoa" id="G9542.1">
    <property type="protein sequence ID" value="G9542.1:cds"/>
    <property type="gene ID" value="G9542"/>
</dbReference>
<accession>A0A8W8P6D9</accession>
<dbReference type="GO" id="GO:0003677">
    <property type="term" value="F:DNA binding"/>
    <property type="evidence" value="ECO:0007669"/>
    <property type="project" value="InterPro"/>
</dbReference>
<dbReference type="GO" id="GO:0006355">
    <property type="term" value="P:regulation of DNA-templated transcription"/>
    <property type="evidence" value="ECO:0007669"/>
    <property type="project" value="InterPro"/>
</dbReference>
<organism evidence="2 3">
    <name type="scientific">Magallana gigas</name>
    <name type="common">Pacific oyster</name>
    <name type="synonym">Crassostrea gigas</name>
    <dbReference type="NCBI Taxonomy" id="29159"/>
    <lineage>
        <taxon>Eukaryota</taxon>
        <taxon>Metazoa</taxon>
        <taxon>Spiralia</taxon>
        <taxon>Lophotrochozoa</taxon>
        <taxon>Mollusca</taxon>
        <taxon>Bivalvia</taxon>
        <taxon>Autobranchia</taxon>
        <taxon>Pteriomorphia</taxon>
        <taxon>Ostreida</taxon>
        <taxon>Ostreoidea</taxon>
        <taxon>Ostreidae</taxon>
        <taxon>Magallana</taxon>
    </lineage>
</organism>
<sequence length="114" mass="13220">MPKIRMTPETYKSREERVTALCLSMPTKTELGPIAKRPKMVKEQTATSILKESIGRNMFLVVSKFYGDTKVHLRVYEEKEDGSDYPTRKGVALNLEKWKKITYYKDDVDSVIDQ</sequence>
<keyword evidence="3" id="KW-1185">Reference proteome</keyword>
<dbReference type="InterPro" id="IPR003173">
    <property type="entry name" value="PC4_C"/>
</dbReference>
<dbReference type="Pfam" id="PF02229">
    <property type="entry name" value="PC4"/>
    <property type="match status" value="1"/>
</dbReference>
<evidence type="ECO:0000259" key="1">
    <source>
        <dbReference type="Pfam" id="PF02229"/>
    </source>
</evidence>
<dbReference type="Proteomes" id="UP000005408">
    <property type="component" value="Unassembled WGS sequence"/>
</dbReference>
<dbReference type="Gene3D" id="2.30.31.10">
    <property type="entry name" value="Transcriptional Coactivator Pc4, Chain A"/>
    <property type="match status" value="1"/>
</dbReference>
<evidence type="ECO:0000313" key="3">
    <source>
        <dbReference type="Proteomes" id="UP000005408"/>
    </source>
</evidence>
<proteinExistence type="predicted"/>
<evidence type="ECO:0000313" key="2">
    <source>
        <dbReference type="EnsemblMetazoa" id="G9542.1:cds"/>
    </source>
</evidence>
<dbReference type="AlphaFoldDB" id="A0A8W8P6D9"/>
<dbReference type="InterPro" id="IPR009044">
    <property type="entry name" value="ssDNA-bd_transcriptional_reg"/>
</dbReference>
<reference evidence="2" key="1">
    <citation type="submission" date="2022-08" db="UniProtKB">
        <authorList>
            <consortium name="EnsemblMetazoa"/>
        </authorList>
    </citation>
    <scope>IDENTIFICATION</scope>
    <source>
        <strain evidence="2">05x7-T-G4-1.051#20</strain>
    </source>
</reference>
<feature type="domain" description="Transcriptional coactivator p15 (PC4) C-terminal" evidence="1">
    <location>
        <begin position="54"/>
        <end position="101"/>
    </location>
</feature>